<feature type="repeat" description="ANK" evidence="7">
    <location>
        <begin position="832"/>
        <end position="864"/>
    </location>
</feature>
<accession>A0A1I8JDN7</accession>
<dbReference type="EC" id="2.4.2.-" evidence="8"/>
<dbReference type="PANTHER" id="PTHR24171:SF8">
    <property type="entry name" value="BRCA1-ASSOCIATED RING DOMAIN PROTEIN 1"/>
    <property type="match status" value="1"/>
</dbReference>
<feature type="compositionally biased region" description="Pro residues" evidence="9">
    <location>
        <begin position="925"/>
        <end position="940"/>
    </location>
</feature>
<sequence length="1332" mass="140595">RHANWRAHSVGQRHSKRRYSAAIGAVDHADSAVAAAPTLPPSPPPLLQPQQQQQHAPSSAATGASSLESAASPDLFEACRAGDLARVKRLLAMGHSALARDPAGQGSTPLHFASGFGRRDVAAALLQSGAPVNARDEGGLVPLHNACSFGHCDVVNLLLDSGADPNLKDNWGYTPLHEAAAKGKLEACLLLLQRKADPSARNAEGRTPLDLAEVEARQVLTGDYRKEEILEASRSGNEEIMRLYLTPINVNCHAGDGRKSSPLHLAAGYNRTKIIRLLLQHGADVHAKDKGGLVPLHNACSYGHYEVAELLLQAGASVHAVDLWQFTPLHEAASKGRAEVCALLLAHSADPFHANCHGKTPADLAPTPDLRDRLMRDYKGCCLYNAVLGADSASVKKLITPDLLNYRHPVSGDSLLHACAACATPAGGKRRQIGESLLRKGCQLGDKNRQLQTPLHVAASRGHMDVLELLLKLGAKPNSPDRSGHTPLHAAAGAGHTAACRLLLAYGADPTVHSLDGHSADSVAAEPALAALLAQEACRPTAAPIVAAAAATAAAAVSPPALAAVPTTTVQQQQPSSSSSASVSLPISPPVPPTSPPTPPAPPVPETRNQVDLQLLEAAKSGDLDLVTRLVRAHPEAVNCRDLDGRHSTPLHFAAGYNRLSVVEFLLQQGADVHAKDKGGLVPLHNACSYGHAKVAELLLHSGASVNVTDLWKFTPLHEAAAKGKFEICKLLLRHGADPAKKNRDGCAPIDLVKDTESDIYDLLRGDQALLESAKKGNLAKVQRLVSPENISCRDTAGRNSTPLHLAAGYNNYEVAEYLLAQGAEVNAQDRGGLIPLHNASSYGHVDIAALLVRHGADVNAVDKWGYSPLHEAAQKGRTQVCALLLAHGANVCLRNHEGQTALELCSADDARALLMDAMPLHSPPLSVPKPAPPPPPPLPIASSAIPTSDGTTGLLLDAPASPSPVPLHPHPTAGGADATSGANANASAAPDPGPLNVCNFLRSLHLDELIDTFEREKIGIDVLVEMGHEDLKEIGVSAFGHRHRILKGIERLRSACPPAGVDLLARGYLDGSAAVVSSGGGGGSYHTAGVGGLASGHLGGVGAPSMAPSGGVFPPGAANATILVDLADTDPEFQSVEEQMQSTYREHRDNCGGVFSRYAISKVQKVRNQRLWERYSHRRHEIAEENAGNQNERLLFHGSPFVGAIVQRGFDERHAYIGGMFGAGIYFAENSSKSNQYVYGIGGGTGCPAHRDKSCYQCARQLLVCRVCLGKSFLQFSAMKVAHAPPGHHSIIGRPSVGGLSFAEYVIYRGEQAYPEYLVTYHIVRPDAANQ</sequence>
<dbReference type="SUPFAM" id="SSF56399">
    <property type="entry name" value="ADP-ribosylation"/>
    <property type="match status" value="1"/>
</dbReference>
<dbReference type="Pfam" id="PF00023">
    <property type="entry name" value="Ank"/>
    <property type="match status" value="3"/>
</dbReference>
<comment type="similarity">
    <text evidence="5">Belongs to the ARTD/PARP family.</text>
</comment>
<dbReference type="WBParaSite" id="maker-uti_cns_0046841-snap-gene-0.5-mRNA-1">
    <property type="protein sequence ID" value="maker-uti_cns_0046841-snap-gene-0.5-mRNA-1"/>
    <property type="gene ID" value="maker-uti_cns_0046841-snap-gene-0.5"/>
</dbReference>
<dbReference type="Proteomes" id="UP000095280">
    <property type="component" value="Unplaced"/>
</dbReference>
<evidence type="ECO:0000256" key="9">
    <source>
        <dbReference type="SAM" id="MobiDB-lite"/>
    </source>
</evidence>
<evidence type="ECO:0000256" key="1">
    <source>
        <dbReference type="ARBA" id="ARBA00022676"/>
    </source>
</evidence>
<dbReference type="Pfam" id="PF12796">
    <property type="entry name" value="Ank_2"/>
    <property type="match status" value="5"/>
</dbReference>
<dbReference type="Gene3D" id="1.10.150.50">
    <property type="entry name" value="Transcription Factor, Ets-1"/>
    <property type="match status" value="1"/>
</dbReference>
<proteinExistence type="inferred from homology"/>
<keyword evidence="2" id="KW-0548">Nucleotidyltransferase</keyword>
<dbReference type="SUPFAM" id="SSF48403">
    <property type="entry name" value="Ankyrin repeat"/>
    <property type="match status" value="3"/>
</dbReference>
<organism evidence="12 13">
    <name type="scientific">Macrostomum lignano</name>
    <dbReference type="NCBI Taxonomy" id="282301"/>
    <lineage>
        <taxon>Eukaryota</taxon>
        <taxon>Metazoa</taxon>
        <taxon>Spiralia</taxon>
        <taxon>Lophotrochozoa</taxon>
        <taxon>Platyhelminthes</taxon>
        <taxon>Rhabditophora</taxon>
        <taxon>Macrostomorpha</taxon>
        <taxon>Macrostomida</taxon>
        <taxon>Macrostomidae</taxon>
        <taxon>Macrostomum</taxon>
    </lineage>
</organism>
<keyword evidence="3" id="KW-0677">Repeat</keyword>
<feature type="repeat" description="ANK" evidence="7">
    <location>
        <begin position="799"/>
        <end position="831"/>
    </location>
</feature>
<feature type="repeat" description="ANK" evidence="7">
    <location>
        <begin position="646"/>
        <end position="678"/>
    </location>
</feature>
<dbReference type="Pfam" id="PF07647">
    <property type="entry name" value="SAM_2"/>
    <property type="match status" value="1"/>
</dbReference>
<dbReference type="Gene3D" id="3.90.228.10">
    <property type="match status" value="1"/>
</dbReference>
<comment type="catalytic activity">
    <reaction evidence="6">
        <text>NAD(+) + (ADP-D-ribosyl)n-acceptor = nicotinamide + (ADP-D-ribosyl)n+1-acceptor + H(+).</text>
        <dbReference type="EC" id="2.4.2.30"/>
    </reaction>
</comment>
<feature type="repeat" description="ANK" evidence="7">
    <location>
        <begin position="171"/>
        <end position="203"/>
    </location>
</feature>
<feature type="repeat" description="ANK" evidence="7">
    <location>
        <begin position="105"/>
        <end position="137"/>
    </location>
</feature>
<feature type="domain" description="PARP catalytic" evidence="11">
    <location>
        <begin position="1108"/>
        <end position="1331"/>
    </location>
</feature>
<evidence type="ECO:0000256" key="2">
    <source>
        <dbReference type="ARBA" id="ARBA00022695"/>
    </source>
</evidence>
<evidence type="ECO:0000256" key="6">
    <source>
        <dbReference type="ARBA" id="ARBA00033987"/>
    </source>
</evidence>
<keyword evidence="8" id="KW-0808">Transferase</keyword>
<feature type="region of interest" description="Disordered" evidence="9">
    <location>
        <begin position="925"/>
        <end position="989"/>
    </location>
</feature>
<dbReference type="InterPro" id="IPR002110">
    <property type="entry name" value="Ankyrin_rpt"/>
</dbReference>
<dbReference type="PROSITE" id="PS50105">
    <property type="entry name" value="SAM_DOMAIN"/>
    <property type="match status" value="1"/>
</dbReference>
<feature type="repeat" description="ANK" evidence="7">
    <location>
        <begin position="679"/>
        <end position="711"/>
    </location>
</feature>
<dbReference type="PANTHER" id="PTHR24171">
    <property type="entry name" value="ANKYRIN REPEAT DOMAIN-CONTAINING PROTEIN 39-RELATED"/>
    <property type="match status" value="1"/>
</dbReference>
<feature type="repeat" description="ANK" evidence="7">
    <location>
        <begin position="483"/>
        <end position="515"/>
    </location>
</feature>
<feature type="compositionally biased region" description="Pro residues" evidence="9">
    <location>
        <begin position="587"/>
        <end position="605"/>
    </location>
</feature>
<evidence type="ECO:0000259" key="10">
    <source>
        <dbReference type="PROSITE" id="PS50105"/>
    </source>
</evidence>
<feature type="repeat" description="ANK" evidence="7">
    <location>
        <begin position="865"/>
        <end position="897"/>
    </location>
</feature>
<feature type="compositionally biased region" description="Low complexity" evidence="9">
    <location>
        <begin position="48"/>
        <end position="61"/>
    </location>
</feature>
<dbReference type="CDD" id="cd09524">
    <property type="entry name" value="SAM_tankyrase1_2"/>
    <property type="match status" value="1"/>
</dbReference>
<dbReference type="InterPro" id="IPR012317">
    <property type="entry name" value="Poly(ADP-ribose)pol_cat_dom"/>
</dbReference>
<feature type="repeat" description="ANK" evidence="7">
    <location>
        <begin position="258"/>
        <end position="290"/>
    </location>
</feature>
<evidence type="ECO:0000256" key="7">
    <source>
        <dbReference type="PROSITE-ProRule" id="PRU00023"/>
    </source>
</evidence>
<dbReference type="PROSITE" id="PS51059">
    <property type="entry name" value="PARP_CATALYTIC"/>
    <property type="match status" value="1"/>
</dbReference>
<feature type="repeat" description="ANK" evidence="7">
    <location>
        <begin position="712"/>
        <end position="744"/>
    </location>
</feature>
<dbReference type="FunFam" id="1.25.40.20:FF:000009">
    <property type="entry name" value="Poly [ADP-ribose] polymerase"/>
    <property type="match status" value="2"/>
</dbReference>
<dbReference type="CDD" id="cd01438">
    <property type="entry name" value="tankyrase_like"/>
    <property type="match status" value="1"/>
</dbReference>
<keyword evidence="12" id="KW-1185">Reference proteome</keyword>
<evidence type="ECO:0000256" key="3">
    <source>
        <dbReference type="ARBA" id="ARBA00022737"/>
    </source>
</evidence>
<feature type="compositionally biased region" description="Pro residues" evidence="9">
    <location>
        <begin position="38"/>
        <end position="47"/>
    </location>
</feature>
<dbReference type="GO" id="GO:0016779">
    <property type="term" value="F:nucleotidyltransferase activity"/>
    <property type="evidence" value="ECO:0007669"/>
    <property type="project" value="UniProtKB-KW"/>
</dbReference>
<feature type="compositionally biased region" description="Low complexity" evidence="9">
    <location>
        <begin position="567"/>
        <end position="586"/>
    </location>
</feature>
<dbReference type="GO" id="GO:0003950">
    <property type="term" value="F:NAD+ poly-ADP-ribosyltransferase activity"/>
    <property type="evidence" value="ECO:0007669"/>
    <property type="project" value="UniProtKB-UniRule"/>
</dbReference>
<reference evidence="13" key="1">
    <citation type="submission" date="2016-11" db="UniProtKB">
        <authorList>
            <consortium name="WormBaseParasite"/>
        </authorList>
    </citation>
    <scope>IDENTIFICATION</scope>
</reference>
<feature type="repeat" description="ANK" evidence="7">
    <location>
        <begin position="138"/>
        <end position="170"/>
    </location>
</feature>
<evidence type="ECO:0000256" key="8">
    <source>
        <dbReference type="RuleBase" id="RU362114"/>
    </source>
</evidence>
<dbReference type="Pfam" id="PF13637">
    <property type="entry name" value="Ank_4"/>
    <property type="match status" value="1"/>
</dbReference>
<feature type="compositionally biased region" description="Low complexity" evidence="9">
    <location>
        <begin position="972"/>
        <end position="989"/>
    </location>
</feature>
<feature type="region of interest" description="Disordered" evidence="9">
    <location>
        <begin position="567"/>
        <end position="607"/>
    </location>
</feature>
<dbReference type="InterPro" id="IPR013761">
    <property type="entry name" value="SAM/pointed_sf"/>
</dbReference>
<dbReference type="InterPro" id="IPR001660">
    <property type="entry name" value="SAM"/>
</dbReference>
<dbReference type="Gene3D" id="6.20.320.10">
    <property type="match status" value="1"/>
</dbReference>
<dbReference type="Pfam" id="PF00644">
    <property type="entry name" value="PARP"/>
    <property type="match status" value="1"/>
</dbReference>
<feature type="repeat" description="ANK" evidence="7">
    <location>
        <begin position="324"/>
        <end position="350"/>
    </location>
</feature>
<evidence type="ECO:0000313" key="13">
    <source>
        <dbReference type="WBParaSite" id="maker-uti_cns_0046841-snap-gene-0.5-mRNA-1"/>
    </source>
</evidence>
<feature type="domain" description="SAM" evidence="10">
    <location>
        <begin position="997"/>
        <end position="1056"/>
    </location>
</feature>
<dbReference type="PRINTS" id="PR01415">
    <property type="entry name" value="ANKYRIN"/>
</dbReference>
<dbReference type="SMART" id="SM00248">
    <property type="entry name" value="ANK"/>
    <property type="match status" value="15"/>
</dbReference>
<dbReference type="SUPFAM" id="SSF47769">
    <property type="entry name" value="SAM/Pointed domain"/>
    <property type="match status" value="1"/>
</dbReference>
<keyword evidence="8" id="KW-0520">NAD</keyword>
<dbReference type="Gene3D" id="1.25.40.20">
    <property type="entry name" value="Ankyrin repeat-containing domain"/>
    <property type="match status" value="5"/>
</dbReference>
<evidence type="ECO:0000259" key="11">
    <source>
        <dbReference type="PROSITE" id="PS51059"/>
    </source>
</evidence>
<dbReference type="InterPro" id="IPR036770">
    <property type="entry name" value="Ankyrin_rpt-contain_sf"/>
</dbReference>
<dbReference type="PROSITE" id="PS50088">
    <property type="entry name" value="ANK_REPEAT"/>
    <property type="match status" value="14"/>
</dbReference>
<dbReference type="FunFam" id="3.90.228.10:FF:000001">
    <property type="entry name" value="Poly [ADP-ribose] polymerase tankyrase-2"/>
    <property type="match status" value="1"/>
</dbReference>
<evidence type="ECO:0000313" key="12">
    <source>
        <dbReference type="Proteomes" id="UP000095280"/>
    </source>
</evidence>
<feature type="region of interest" description="Disordered" evidence="9">
    <location>
        <begin position="34"/>
        <end position="67"/>
    </location>
</feature>
<feature type="repeat" description="ANK" evidence="7">
    <location>
        <begin position="450"/>
        <end position="482"/>
    </location>
</feature>
<evidence type="ECO:0000256" key="4">
    <source>
        <dbReference type="ARBA" id="ARBA00023043"/>
    </source>
</evidence>
<keyword evidence="4 7" id="KW-0040">ANK repeat</keyword>
<feature type="repeat" description="ANK" evidence="7">
    <location>
        <begin position="291"/>
        <end position="323"/>
    </location>
</feature>
<protein>
    <recommendedName>
        <fullName evidence="8">Poly [ADP-ribose] polymerase</fullName>
        <shortName evidence="8">PARP</shortName>
        <ecNumber evidence="8">2.4.2.-</ecNumber>
    </recommendedName>
</protein>
<dbReference type="PROSITE" id="PS50297">
    <property type="entry name" value="ANK_REP_REGION"/>
    <property type="match status" value="14"/>
</dbReference>
<dbReference type="SMART" id="SM00454">
    <property type="entry name" value="SAM"/>
    <property type="match status" value="1"/>
</dbReference>
<keyword evidence="1 8" id="KW-0328">Glycosyltransferase</keyword>
<name>A0A1I8JDN7_9PLAT</name>
<evidence type="ECO:0000256" key="5">
    <source>
        <dbReference type="ARBA" id="ARBA00024347"/>
    </source>
</evidence>